<dbReference type="SMART" id="SM00560">
    <property type="entry name" value="LamGL"/>
    <property type="match status" value="1"/>
</dbReference>
<dbReference type="AlphaFoldDB" id="A0A0B5B927"/>
<feature type="chain" id="PRO_5002113553" evidence="10">
    <location>
        <begin position="38"/>
        <end position="600"/>
    </location>
</feature>
<keyword evidence="8" id="KW-0653">Protein transport</keyword>
<dbReference type="Pfam" id="PF01618">
    <property type="entry name" value="MotA_ExbB"/>
    <property type="match status" value="1"/>
</dbReference>
<feature type="transmembrane region" description="Helical" evidence="9">
    <location>
        <begin position="389"/>
        <end position="412"/>
    </location>
</feature>
<evidence type="ECO:0000256" key="10">
    <source>
        <dbReference type="SAM" id="SignalP"/>
    </source>
</evidence>
<evidence type="ECO:0000313" key="12">
    <source>
        <dbReference type="EMBL" id="AJE03238.1"/>
    </source>
</evidence>
<organism evidence="12 13">
    <name type="scientific">Geobacter pickeringii</name>
    <dbReference type="NCBI Taxonomy" id="345632"/>
    <lineage>
        <taxon>Bacteria</taxon>
        <taxon>Pseudomonadati</taxon>
        <taxon>Thermodesulfobacteriota</taxon>
        <taxon>Desulfuromonadia</taxon>
        <taxon>Geobacterales</taxon>
        <taxon>Geobacteraceae</taxon>
        <taxon>Geobacter</taxon>
    </lineage>
</organism>
<comment type="subcellular location">
    <subcellularLocation>
        <location evidence="1">Cell membrane</location>
        <topology evidence="1">Multi-pass membrane protein</topology>
    </subcellularLocation>
    <subcellularLocation>
        <location evidence="8">Membrane</location>
        <topology evidence="8">Multi-pass membrane protein</topology>
    </subcellularLocation>
</comment>
<gene>
    <name evidence="12" type="ORF">GPICK_07610</name>
</gene>
<dbReference type="OrthoDB" id="9805133at2"/>
<dbReference type="InterPro" id="IPR002898">
    <property type="entry name" value="MotA_ExbB_proton_chnl"/>
</dbReference>
<evidence type="ECO:0000256" key="6">
    <source>
        <dbReference type="ARBA" id="ARBA00023136"/>
    </source>
</evidence>
<keyword evidence="12" id="KW-0282">Flagellum</keyword>
<protein>
    <submittedName>
        <fullName evidence="12">Flagellar motor protein MotA</fullName>
    </submittedName>
</protein>
<dbReference type="GO" id="GO:0017038">
    <property type="term" value="P:protein import"/>
    <property type="evidence" value="ECO:0007669"/>
    <property type="project" value="TreeGrafter"/>
</dbReference>
<keyword evidence="3 9" id="KW-0812">Transmembrane</keyword>
<dbReference type="STRING" id="345632.GPICK_07610"/>
<dbReference type="Pfam" id="PF10102">
    <property type="entry name" value="DUF2341"/>
    <property type="match status" value="1"/>
</dbReference>
<evidence type="ECO:0000256" key="3">
    <source>
        <dbReference type="ARBA" id="ARBA00022692"/>
    </source>
</evidence>
<evidence type="ECO:0000256" key="1">
    <source>
        <dbReference type="ARBA" id="ARBA00004651"/>
    </source>
</evidence>
<dbReference type="Proteomes" id="UP000057609">
    <property type="component" value="Chromosome"/>
</dbReference>
<dbReference type="InterPro" id="IPR006558">
    <property type="entry name" value="LamG-like"/>
</dbReference>
<evidence type="ECO:0000256" key="2">
    <source>
        <dbReference type="ARBA" id="ARBA00022475"/>
    </source>
</evidence>
<feature type="domain" description="LamG-like jellyroll fold" evidence="11">
    <location>
        <begin position="217"/>
        <end position="342"/>
    </location>
</feature>
<dbReference type="InterPro" id="IPR018765">
    <property type="entry name" value="DUF2341"/>
</dbReference>
<proteinExistence type="inferred from homology"/>
<dbReference type="GO" id="GO:0005886">
    <property type="term" value="C:plasma membrane"/>
    <property type="evidence" value="ECO:0007669"/>
    <property type="project" value="UniProtKB-SubCell"/>
</dbReference>
<keyword evidence="7" id="KW-1015">Disulfide bond</keyword>
<keyword evidence="2" id="KW-1003">Cell membrane</keyword>
<keyword evidence="4 10" id="KW-0732">Signal</keyword>
<evidence type="ECO:0000259" key="11">
    <source>
        <dbReference type="SMART" id="SM00560"/>
    </source>
</evidence>
<dbReference type="PANTHER" id="PTHR30625:SF3">
    <property type="entry name" value="TOL-PAL SYSTEM PROTEIN TOLQ"/>
    <property type="match status" value="1"/>
</dbReference>
<feature type="transmembrane region" description="Helical" evidence="9">
    <location>
        <begin position="498"/>
        <end position="522"/>
    </location>
</feature>
<sequence length="600" mass="64763">MREEVRLMKNVMKVRWSRPLMAAVAALTMLHAVSAHAWWEKKWEFRKKIAFDLSDKGAGIKENLADVPVLVRLHAGNFDFTKAKDDGSDLRFMAADDKSPLKFHIEKYDPKQAIALIWVRVPQLAGGGTQDSILLYYGNKGAPAAADAGGTYDTGQVAVFHFGEKEGAPHDATAYGNHGADFAGKLGNPAVIGSGATFNGTSDRLVIKRSPSLNFAKGFTFSAWAKPASAQPDARLFSFSDGKQGIEVGIAQGSVYARVDGATTGRTPAINPQSWHHVAVTAEPGKRLVVYLDGREAATANLGASMPSPTADLVVGGTQTGGALFAGEMDEVEISSVARPAAWFTAAVAGQGEGGKLTAYQQEEKGGGGSEDLTIHLMKVIARSITLDGWLVIGLCSFMLVWGILIFIRKFFMLQKISKSNKYFMESFGELEDPLALEEDEGFSDSSLFRVYQAGFDEIQRWVDRQDPEKDLAVLPRSILHNFRATLDRASTTESHKLSAWMLVLTLGISGGPFWGLLGTVWGVMNTFASLAESGEANLSAIAPGVASALACTLFGLFVAIPCLFAYTYLANQMKYINAANRHFTEEYAIKVEGAYGGTQ</sequence>
<dbReference type="HOGENOM" id="CLU_455512_0_0_7"/>
<name>A0A0B5B927_9BACT</name>
<dbReference type="Gene3D" id="2.60.120.200">
    <property type="match status" value="1"/>
</dbReference>
<evidence type="ECO:0000256" key="4">
    <source>
        <dbReference type="ARBA" id="ARBA00022729"/>
    </source>
</evidence>
<evidence type="ECO:0000256" key="8">
    <source>
        <dbReference type="RuleBase" id="RU004057"/>
    </source>
</evidence>
<feature type="signal peptide" evidence="10">
    <location>
        <begin position="1"/>
        <end position="37"/>
    </location>
</feature>
<feature type="transmembrane region" description="Helical" evidence="9">
    <location>
        <begin position="542"/>
        <end position="567"/>
    </location>
</feature>
<evidence type="ECO:0000313" key="13">
    <source>
        <dbReference type="Proteomes" id="UP000057609"/>
    </source>
</evidence>
<dbReference type="InterPro" id="IPR013320">
    <property type="entry name" value="ConA-like_dom_sf"/>
</dbReference>
<dbReference type="SUPFAM" id="SSF49899">
    <property type="entry name" value="Concanavalin A-like lectins/glucanases"/>
    <property type="match status" value="1"/>
</dbReference>
<evidence type="ECO:0000256" key="7">
    <source>
        <dbReference type="ARBA" id="ARBA00023157"/>
    </source>
</evidence>
<dbReference type="KEGG" id="gpi:GPICK_07610"/>
<keyword evidence="6 9" id="KW-0472">Membrane</keyword>
<accession>A0A0B5B927</accession>
<keyword evidence="5 9" id="KW-1133">Transmembrane helix</keyword>
<dbReference type="InterPro" id="IPR050790">
    <property type="entry name" value="ExbB/TolQ_transport"/>
</dbReference>
<keyword evidence="8" id="KW-0813">Transport</keyword>
<evidence type="ECO:0000256" key="9">
    <source>
        <dbReference type="SAM" id="Phobius"/>
    </source>
</evidence>
<evidence type="ECO:0000256" key="5">
    <source>
        <dbReference type="ARBA" id="ARBA00022989"/>
    </source>
</evidence>
<comment type="similarity">
    <text evidence="8">Belongs to the exbB/tolQ family.</text>
</comment>
<keyword evidence="12" id="KW-0966">Cell projection</keyword>
<dbReference type="EMBL" id="CP009788">
    <property type="protein sequence ID" value="AJE03238.1"/>
    <property type="molecule type" value="Genomic_DNA"/>
</dbReference>
<keyword evidence="13" id="KW-1185">Reference proteome</keyword>
<keyword evidence="12" id="KW-0969">Cilium</keyword>
<dbReference type="PANTHER" id="PTHR30625">
    <property type="entry name" value="PROTEIN TOLQ"/>
    <property type="match status" value="1"/>
</dbReference>
<dbReference type="Pfam" id="PF13385">
    <property type="entry name" value="Laminin_G_3"/>
    <property type="match status" value="1"/>
</dbReference>
<reference evidence="12 13" key="1">
    <citation type="journal article" date="2015" name="Genome Announc.">
        <title>Complete Genome of Geobacter pickeringii G13T, a Metal-Reducing Isolate from Sedimentary Kaolin Deposits.</title>
        <authorList>
            <person name="Badalamenti J.P."/>
            <person name="Bond D.R."/>
        </authorList>
    </citation>
    <scope>NUCLEOTIDE SEQUENCE [LARGE SCALE GENOMIC DNA]</scope>
    <source>
        <strain evidence="12 13">G13</strain>
    </source>
</reference>